<feature type="domain" description="Glycolipid transfer protein" evidence="2">
    <location>
        <begin position="66"/>
        <end position="201"/>
    </location>
</feature>
<reference evidence="3" key="1">
    <citation type="submission" date="2022-06" db="EMBL/GenBank/DDBJ databases">
        <authorList>
            <person name="Berger JAMES D."/>
            <person name="Berger JAMES D."/>
        </authorList>
    </citation>
    <scope>NUCLEOTIDE SEQUENCE [LARGE SCALE GENOMIC DNA]</scope>
</reference>
<dbReference type="GO" id="GO:1902388">
    <property type="term" value="F:ceramide 1-phosphate transfer activity"/>
    <property type="evidence" value="ECO:0007669"/>
    <property type="project" value="TreeGrafter"/>
</dbReference>
<reference evidence="4" key="2">
    <citation type="submission" date="2023-11" db="UniProtKB">
        <authorList>
            <consortium name="WormBaseParasite"/>
        </authorList>
    </citation>
    <scope>IDENTIFICATION</scope>
</reference>
<dbReference type="Gene3D" id="1.10.3520.10">
    <property type="entry name" value="Glycolipid transfer protein"/>
    <property type="match status" value="1"/>
</dbReference>
<evidence type="ECO:0000259" key="2">
    <source>
        <dbReference type="Pfam" id="PF08718"/>
    </source>
</evidence>
<organism evidence="3 4">
    <name type="scientific">Trichobilharzia regenti</name>
    <name type="common">Nasal bird schistosome</name>
    <dbReference type="NCBI Taxonomy" id="157069"/>
    <lineage>
        <taxon>Eukaryota</taxon>
        <taxon>Metazoa</taxon>
        <taxon>Spiralia</taxon>
        <taxon>Lophotrochozoa</taxon>
        <taxon>Platyhelminthes</taxon>
        <taxon>Trematoda</taxon>
        <taxon>Digenea</taxon>
        <taxon>Strigeidida</taxon>
        <taxon>Schistosomatoidea</taxon>
        <taxon>Schistosomatidae</taxon>
        <taxon>Trichobilharzia</taxon>
    </lineage>
</organism>
<keyword evidence="3" id="KW-1185">Reference proteome</keyword>
<dbReference type="PANTHER" id="PTHR10219">
    <property type="entry name" value="GLYCOLIPID TRANSFER PROTEIN-RELATED"/>
    <property type="match status" value="1"/>
</dbReference>
<dbReference type="GO" id="GO:0005829">
    <property type="term" value="C:cytosol"/>
    <property type="evidence" value="ECO:0007669"/>
    <property type="project" value="TreeGrafter"/>
</dbReference>
<dbReference type="WBParaSite" id="TREG1_99490.1">
    <property type="protein sequence ID" value="TREG1_99490.1"/>
    <property type="gene ID" value="TREG1_99490"/>
</dbReference>
<dbReference type="GO" id="GO:1902387">
    <property type="term" value="F:ceramide 1-phosphate binding"/>
    <property type="evidence" value="ECO:0007669"/>
    <property type="project" value="TreeGrafter"/>
</dbReference>
<dbReference type="SUPFAM" id="SSF110004">
    <property type="entry name" value="Glycolipid transfer protein, GLTP"/>
    <property type="match status" value="1"/>
</dbReference>
<evidence type="ECO:0000256" key="1">
    <source>
        <dbReference type="ARBA" id="ARBA00022448"/>
    </source>
</evidence>
<dbReference type="PANTHER" id="PTHR10219:SF25">
    <property type="entry name" value="PLECKSTRIN HOMOLOGY DOMAIN-CONTAINING FAMILY A MEMBER 8"/>
    <property type="match status" value="1"/>
</dbReference>
<dbReference type="AlphaFoldDB" id="A0AA85KLS2"/>
<name>A0AA85KLS2_TRIRE</name>
<dbReference type="InterPro" id="IPR036497">
    <property type="entry name" value="GLTP_sf"/>
</dbReference>
<keyword evidence="1" id="KW-0813">Transport</keyword>
<evidence type="ECO:0000313" key="3">
    <source>
        <dbReference type="Proteomes" id="UP000050795"/>
    </source>
</evidence>
<evidence type="ECO:0000313" key="4">
    <source>
        <dbReference type="WBParaSite" id="TREG1_99490.1"/>
    </source>
</evidence>
<protein>
    <recommendedName>
        <fullName evidence="2">Glycolipid transfer protein domain-containing protein</fullName>
    </recommendedName>
</protein>
<dbReference type="Proteomes" id="UP000050795">
    <property type="component" value="Unassembled WGS sequence"/>
</dbReference>
<dbReference type="Pfam" id="PF08718">
    <property type="entry name" value="GLTP"/>
    <property type="match status" value="1"/>
</dbReference>
<dbReference type="GO" id="GO:0016020">
    <property type="term" value="C:membrane"/>
    <property type="evidence" value="ECO:0007669"/>
    <property type="project" value="TreeGrafter"/>
</dbReference>
<dbReference type="InterPro" id="IPR014830">
    <property type="entry name" value="Glycolipid_transfer_prot_dom"/>
</dbReference>
<proteinExistence type="predicted"/>
<sequence>MYDYLKQFSYSLDIKVIFVKRFVRDQVNRTFTTIVSFITFLEFFQSSFSNLTYLENKIFKDADNLDLPTFLNMSTMICEFFGLWDSKFAMLRNDVEGNIKKVSRAANNLHVNTVYELLSNEINRDDSSGSIGLLWLKRTFQFVICLLHHFSRSKSNELMRDIIVRAYDETLRNYHNRLMSHVFRFVLRAVPKRSVFIKKLGLDQDVCELLVLREAGEFAAQIEPHIQSLNQMLIRFNIESPVNS</sequence>
<accession>A0AA85KLS2</accession>